<evidence type="ECO:0000256" key="1">
    <source>
        <dbReference type="ARBA" id="ARBA00009986"/>
    </source>
</evidence>
<proteinExistence type="inferred from homology"/>
<dbReference type="Gene3D" id="3.40.605.10">
    <property type="entry name" value="Aldehyde Dehydrogenase, Chain A, domain 1"/>
    <property type="match status" value="1"/>
</dbReference>
<protein>
    <recommendedName>
        <fullName evidence="4">Aldehyde dehydrogenase</fullName>
    </recommendedName>
</protein>
<dbReference type="PANTHER" id="PTHR43570:SF16">
    <property type="entry name" value="ALDEHYDE DEHYDROGENASE TYPE III, ISOFORM Q"/>
    <property type="match status" value="1"/>
</dbReference>
<comment type="similarity">
    <text evidence="1 4 7">Belongs to the aldehyde dehydrogenase family.</text>
</comment>
<dbReference type="GO" id="GO:0004029">
    <property type="term" value="F:aldehyde dehydrogenase (NAD+) activity"/>
    <property type="evidence" value="ECO:0007669"/>
    <property type="project" value="TreeGrafter"/>
</dbReference>
<keyword evidence="8" id="KW-0175">Coiled coil</keyword>
<evidence type="ECO:0000256" key="2">
    <source>
        <dbReference type="ARBA" id="ARBA00023002"/>
    </source>
</evidence>
<evidence type="ECO:0000256" key="3">
    <source>
        <dbReference type="ARBA" id="ARBA00023027"/>
    </source>
</evidence>
<dbReference type="PROSITE" id="PS00687">
    <property type="entry name" value="ALDEHYDE_DEHYDR_GLU"/>
    <property type="match status" value="1"/>
</dbReference>
<accession>A0A429ZZA7</accession>
<feature type="active site" evidence="5 6">
    <location>
        <position position="208"/>
    </location>
</feature>
<evidence type="ECO:0000256" key="5">
    <source>
        <dbReference type="PIRSR" id="PIRSR036492-1"/>
    </source>
</evidence>
<sequence length="458" mass="51721">MYKSIVRHQRDYFRTGQTLSLVFRKNQLIKLKRQLQNYEAELLIALKKDLHKSETEAYLSEIGILYRHLDQMIKNLKKWTSPKKVGTPFFLQPAKSEILREPYGVSLIIGPFNYPVLLVFDPLIGAIATGNTAVIGLSSSVPHTNRVIQEMLGETFEKKYVVSYISDKVSNEQILNEVFDKIFFTGSEKVGKIFAKQAAENMTPITLELGGKSPAIVTKYSDIELAAQRLVWGKFLNAGQTCVAPDYCLVDNQVKGQFLEEIRNVIVKQFGETPESSRDFGRLVSEASLKRLVKILEADQDYIWLGGQYGLADRFLEPTVIIGDSADELQCMSEELFGPILPVLGYDKLAEAVNFVRKKPQPLAFYPFSNNKKEINWLIKQISCGGITVNDTILHLANDNLPFGGIGHSGMGTYHGYDSVEAFSHKKSVLRRSQLVNLPLNFPPYTESKNKLIRLFLR</sequence>
<dbReference type="Proteomes" id="UP000287857">
    <property type="component" value="Unassembled WGS sequence"/>
</dbReference>
<evidence type="ECO:0000313" key="11">
    <source>
        <dbReference type="Proteomes" id="UP000287857"/>
    </source>
</evidence>
<comment type="caution">
    <text evidence="10">The sequence shown here is derived from an EMBL/GenBank/DDBJ whole genome shotgun (WGS) entry which is preliminary data.</text>
</comment>
<evidence type="ECO:0000259" key="9">
    <source>
        <dbReference type="Pfam" id="PF00171"/>
    </source>
</evidence>
<dbReference type="GO" id="GO:0005737">
    <property type="term" value="C:cytoplasm"/>
    <property type="evidence" value="ECO:0007669"/>
    <property type="project" value="TreeGrafter"/>
</dbReference>
<keyword evidence="2 4" id="KW-0560">Oxidoreductase</keyword>
<feature type="active site" evidence="5">
    <location>
        <position position="242"/>
    </location>
</feature>
<dbReference type="PROSITE" id="PS00070">
    <property type="entry name" value="ALDEHYDE_DEHYDR_CYS"/>
    <property type="match status" value="1"/>
</dbReference>
<dbReference type="InterPro" id="IPR015590">
    <property type="entry name" value="Aldehyde_DH_dom"/>
</dbReference>
<dbReference type="FunFam" id="3.40.605.10:FF:000004">
    <property type="entry name" value="Aldehyde dehydrogenase"/>
    <property type="match status" value="1"/>
</dbReference>
<feature type="coiled-coil region" evidence="8">
    <location>
        <begin position="21"/>
        <end position="48"/>
    </location>
</feature>
<evidence type="ECO:0000256" key="6">
    <source>
        <dbReference type="PROSITE-ProRule" id="PRU10007"/>
    </source>
</evidence>
<dbReference type="InterPro" id="IPR016163">
    <property type="entry name" value="Ald_DH_C"/>
</dbReference>
<dbReference type="RefSeq" id="WP_125983663.1">
    <property type="nucleotide sequence ID" value="NZ_NGJS01000005.1"/>
</dbReference>
<dbReference type="Pfam" id="PF00171">
    <property type="entry name" value="Aldedh"/>
    <property type="match status" value="1"/>
</dbReference>
<dbReference type="PIRSF" id="PIRSF036492">
    <property type="entry name" value="ALDH"/>
    <property type="match status" value="1"/>
</dbReference>
<evidence type="ECO:0000313" key="10">
    <source>
        <dbReference type="EMBL" id="RST99345.1"/>
    </source>
</evidence>
<gene>
    <name evidence="10" type="ORF">CBF37_05080</name>
</gene>
<evidence type="ECO:0000256" key="4">
    <source>
        <dbReference type="PIRNR" id="PIRNR036492"/>
    </source>
</evidence>
<dbReference type="OrthoDB" id="9762913at2"/>
<dbReference type="FunFam" id="3.40.309.10:FF:000003">
    <property type="entry name" value="Aldehyde dehydrogenase"/>
    <property type="match status" value="1"/>
</dbReference>
<evidence type="ECO:0000256" key="8">
    <source>
        <dbReference type="SAM" id="Coils"/>
    </source>
</evidence>
<dbReference type="InterPro" id="IPR012394">
    <property type="entry name" value="Aldehyde_DH_NAD(P)"/>
</dbReference>
<organism evidence="10 11">
    <name type="scientific">Vagococcus vulneris</name>
    <dbReference type="NCBI Taxonomy" id="1977869"/>
    <lineage>
        <taxon>Bacteria</taxon>
        <taxon>Bacillati</taxon>
        <taxon>Bacillota</taxon>
        <taxon>Bacilli</taxon>
        <taxon>Lactobacillales</taxon>
        <taxon>Enterococcaceae</taxon>
        <taxon>Vagococcus</taxon>
    </lineage>
</organism>
<dbReference type="AlphaFoldDB" id="A0A429ZZA7"/>
<dbReference type="GO" id="GO:0006081">
    <property type="term" value="P:aldehyde metabolic process"/>
    <property type="evidence" value="ECO:0007669"/>
    <property type="project" value="InterPro"/>
</dbReference>
<name>A0A429ZZA7_9ENTE</name>
<dbReference type="InterPro" id="IPR016160">
    <property type="entry name" value="Ald_DH_CS_CYS"/>
</dbReference>
<dbReference type="Gene3D" id="3.40.309.10">
    <property type="entry name" value="Aldehyde Dehydrogenase, Chain A, domain 2"/>
    <property type="match status" value="1"/>
</dbReference>
<keyword evidence="3" id="KW-0520">NAD</keyword>
<dbReference type="EMBL" id="NGJS01000005">
    <property type="protein sequence ID" value="RST99345.1"/>
    <property type="molecule type" value="Genomic_DNA"/>
</dbReference>
<dbReference type="PANTHER" id="PTHR43570">
    <property type="entry name" value="ALDEHYDE DEHYDROGENASE"/>
    <property type="match status" value="1"/>
</dbReference>
<dbReference type="SUPFAM" id="SSF53720">
    <property type="entry name" value="ALDH-like"/>
    <property type="match status" value="1"/>
</dbReference>
<dbReference type="InterPro" id="IPR016161">
    <property type="entry name" value="Ald_DH/histidinol_DH"/>
</dbReference>
<evidence type="ECO:0000256" key="7">
    <source>
        <dbReference type="RuleBase" id="RU003345"/>
    </source>
</evidence>
<feature type="domain" description="Aldehyde dehydrogenase" evidence="9">
    <location>
        <begin position="5"/>
        <end position="429"/>
    </location>
</feature>
<reference evidence="10 11" key="1">
    <citation type="submission" date="2017-05" db="EMBL/GenBank/DDBJ databases">
        <title>Vagococcus spp. assemblies.</title>
        <authorList>
            <person name="Gulvik C.A."/>
        </authorList>
    </citation>
    <scope>NUCLEOTIDE SEQUENCE [LARGE SCALE GENOMIC DNA]</scope>
    <source>
        <strain evidence="10 11">SS1995</strain>
    </source>
</reference>
<dbReference type="InterPro" id="IPR029510">
    <property type="entry name" value="Ald_DH_CS_GLU"/>
</dbReference>
<dbReference type="InterPro" id="IPR016162">
    <property type="entry name" value="Ald_DH_N"/>
</dbReference>
<keyword evidence="11" id="KW-1185">Reference proteome</keyword>